<evidence type="ECO:0000256" key="6">
    <source>
        <dbReference type="ARBA" id="ARBA00022777"/>
    </source>
</evidence>
<evidence type="ECO:0000256" key="3">
    <source>
        <dbReference type="ARBA" id="ARBA00022634"/>
    </source>
</evidence>
<dbReference type="InterPro" id="IPR001267">
    <property type="entry name" value="Thymidine_kinase"/>
</dbReference>
<organism evidence="12 13">
    <name type="scientific">Candidatus Magasanikbacteria bacterium GW2011_GWA2_42_32</name>
    <dbReference type="NCBI Taxonomy" id="1619039"/>
    <lineage>
        <taxon>Bacteria</taxon>
        <taxon>Candidatus Magasanikiibacteriota</taxon>
    </lineage>
</organism>
<evidence type="ECO:0000256" key="8">
    <source>
        <dbReference type="PIRSR" id="PIRSR035805-1"/>
    </source>
</evidence>
<evidence type="ECO:0000256" key="1">
    <source>
        <dbReference type="ARBA" id="ARBA00007587"/>
    </source>
</evidence>
<dbReference type="Pfam" id="PF00265">
    <property type="entry name" value="TK"/>
    <property type="match status" value="1"/>
</dbReference>
<dbReference type="GO" id="GO:0005829">
    <property type="term" value="C:cytosol"/>
    <property type="evidence" value="ECO:0007669"/>
    <property type="project" value="TreeGrafter"/>
</dbReference>
<dbReference type="PATRIC" id="fig|1619039.3.peg.390"/>
<dbReference type="Gene3D" id="3.40.50.300">
    <property type="entry name" value="P-loop containing nucleotide triphosphate hydrolases"/>
    <property type="match status" value="1"/>
</dbReference>
<keyword evidence="3 10" id="KW-0237">DNA synthesis</keyword>
<evidence type="ECO:0000256" key="11">
    <source>
        <dbReference type="RuleBase" id="RU004165"/>
    </source>
</evidence>
<evidence type="ECO:0000313" key="12">
    <source>
        <dbReference type="EMBL" id="KKS57309.1"/>
    </source>
</evidence>
<gene>
    <name evidence="12" type="ORF">UV20_C0002G0098</name>
</gene>
<evidence type="ECO:0000313" key="13">
    <source>
        <dbReference type="Proteomes" id="UP000034837"/>
    </source>
</evidence>
<sequence>MLLKGNILGTIYSYYSHANHMNLTLILGPMKSGKTLELISRISPLKFMPVKFALFQPVRNVRDNEVESRAGAVLFGQKIKNLKEILDHDLEIVGIDEVHMFLPEDIEAVEILLKKQVQVIVSGLDMDYKGKLFDTVSRLIELGPKEIIYKRSVCEKCLHYNGVYTQIFKNEDPVVAGLPPVVPDDGTYNYKPVCRECFVKS</sequence>
<dbReference type="PANTHER" id="PTHR11441:SF0">
    <property type="entry name" value="THYMIDINE KINASE, CYTOSOLIC"/>
    <property type="match status" value="1"/>
</dbReference>
<dbReference type="AlphaFoldDB" id="A0A0G1A8Q6"/>
<evidence type="ECO:0000256" key="9">
    <source>
        <dbReference type="PIRSR" id="PIRSR035805-2"/>
    </source>
</evidence>
<feature type="active site" description="Proton acceptor" evidence="8">
    <location>
        <position position="97"/>
    </location>
</feature>
<proteinExistence type="inferred from homology"/>
<dbReference type="GO" id="GO:0005524">
    <property type="term" value="F:ATP binding"/>
    <property type="evidence" value="ECO:0007669"/>
    <property type="project" value="UniProtKB-KW"/>
</dbReference>
<evidence type="ECO:0000256" key="7">
    <source>
        <dbReference type="ARBA" id="ARBA00022840"/>
    </source>
</evidence>
<keyword evidence="6 10" id="KW-0418">Kinase</keyword>
<accession>A0A0G1A8Q6</accession>
<dbReference type="GO" id="GO:0071897">
    <property type="term" value="P:DNA biosynthetic process"/>
    <property type="evidence" value="ECO:0007669"/>
    <property type="project" value="UniProtKB-KW"/>
</dbReference>
<evidence type="ECO:0000256" key="5">
    <source>
        <dbReference type="ARBA" id="ARBA00022741"/>
    </source>
</evidence>
<dbReference type="SUPFAM" id="SSF52540">
    <property type="entry name" value="P-loop containing nucleoside triphosphate hydrolases"/>
    <property type="match status" value="1"/>
</dbReference>
<keyword evidence="7 10" id="KW-0067">ATP-binding</keyword>
<dbReference type="GO" id="GO:0004797">
    <property type="term" value="F:thymidine kinase activity"/>
    <property type="evidence" value="ECO:0007669"/>
    <property type="project" value="UniProtKB-EC"/>
</dbReference>
<evidence type="ECO:0000256" key="4">
    <source>
        <dbReference type="ARBA" id="ARBA00022679"/>
    </source>
</evidence>
<comment type="catalytic activity">
    <reaction evidence="10">
        <text>thymidine + ATP = dTMP + ADP + H(+)</text>
        <dbReference type="Rhea" id="RHEA:19129"/>
        <dbReference type="ChEBI" id="CHEBI:15378"/>
        <dbReference type="ChEBI" id="CHEBI:17748"/>
        <dbReference type="ChEBI" id="CHEBI:30616"/>
        <dbReference type="ChEBI" id="CHEBI:63528"/>
        <dbReference type="ChEBI" id="CHEBI:456216"/>
        <dbReference type="EC" id="2.7.1.21"/>
    </reaction>
</comment>
<evidence type="ECO:0000256" key="10">
    <source>
        <dbReference type="RuleBase" id="RU000544"/>
    </source>
</evidence>
<dbReference type="InterPro" id="IPR027417">
    <property type="entry name" value="P-loop_NTPase"/>
</dbReference>
<dbReference type="GO" id="GO:0046104">
    <property type="term" value="P:thymidine metabolic process"/>
    <property type="evidence" value="ECO:0007669"/>
    <property type="project" value="TreeGrafter"/>
</dbReference>
<dbReference type="PANTHER" id="PTHR11441">
    <property type="entry name" value="THYMIDINE KINASE"/>
    <property type="match status" value="1"/>
</dbReference>
<dbReference type="EMBL" id="LCDO01000002">
    <property type="protein sequence ID" value="KKS57309.1"/>
    <property type="molecule type" value="Genomic_DNA"/>
</dbReference>
<comment type="similarity">
    <text evidence="1 11">Belongs to the thymidine kinase family.</text>
</comment>
<comment type="caution">
    <text evidence="12">The sequence shown here is derived from an EMBL/GenBank/DDBJ whole genome shotgun (WGS) entry which is preliminary data.</text>
</comment>
<protein>
    <recommendedName>
        <fullName evidence="2 10">Thymidine kinase</fullName>
        <ecNumber evidence="2 10">2.7.1.21</ecNumber>
    </recommendedName>
</protein>
<feature type="binding site" evidence="9">
    <location>
        <position position="190"/>
    </location>
    <ligand>
        <name>substrate</name>
    </ligand>
</feature>
<dbReference type="PIRSF" id="PIRSF035805">
    <property type="entry name" value="TK_cell"/>
    <property type="match status" value="1"/>
</dbReference>
<evidence type="ECO:0000256" key="2">
    <source>
        <dbReference type="ARBA" id="ARBA00012118"/>
    </source>
</evidence>
<keyword evidence="5 10" id="KW-0547">Nucleotide-binding</keyword>
<name>A0A0G1A8Q6_9BACT</name>
<dbReference type="EC" id="2.7.1.21" evidence="2 10"/>
<dbReference type="Proteomes" id="UP000034837">
    <property type="component" value="Unassembled WGS sequence"/>
</dbReference>
<keyword evidence="4 10" id="KW-0808">Transferase</keyword>
<reference evidence="12 13" key="1">
    <citation type="journal article" date="2015" name="Nature">
        <title>rRNA introns, odd ribosomes, and small enigmatic genomes across a large radiation of phyla.</title>
        <authorList>
            <person name="Brown C.T."/>
            <person name="Hug L.A."/>
            <person name="Thomas B.C."/>
            <person name="Sharon I."/>
            <person name="Castelle C.J."/>
            <person name="Singh A."/>
            <person name="Wilkins M.J."/>
            <person name="Williams K.H."/>
            <person name="Banfield J.F."/>
        </authorList>
    </citation>
    <scope>NUCLEOTIDE SEQUENCE [LARGE SCALE GENOMIC DNA]</scope>
</reference>